<dbReference type="KEGG" id="cga:Celgi_1372"/>
<dbReference type="PANTHER" id="PTHR38460">
    <property type="entry name" value="TAUTOMERASE YOLI-RELATED"/>
    <property type="match status" value="1"/>
</dbReference>
<dbReference type="InterPro" id="IPR037479">
    <property type="entry name" value="Tauto_MSAD"/>
</dbReference>
<dbReference type="STRING" id="593907.Celgi_1372"/>
<gene>
    <name evidence="1" type="ordered locus">Celgi_1372</name>
</gene>
<dbReference type="Proteomes" id="UP000000485">
    <property type="component" value="Chromosome"/>
</dbReference>
<organism evidence="1 2">
    <name type="scientific">Cellulomonas gilvus (strain ATCC 13127 / NRRL B-14078)</name>
    <name type="common">Cellvibrio gilvus</name>
    <dbReference type="NCBI Taxonomy" id="593907"/>
    <lineage>
        <taxon>Bacteria</taxon>
        <taxon>Bacillati</taxon>
        <taxon>Actinomycetota</taxon>
        <taxon>Actinomycetes</taxon>
        <taxon>Micrococcales</taxon>
        <taxon>Cellulomonadaceae</taxon>
        <taxon>Cellulomonas</taxon>
    </lineage>
</organism>
<protein>
    <submittedName>
        <fullName evidence="1">4-oxalocrotonate tautomerase</fullName>
    </submittedName>
</protein>
<dbReference type="InterPro" id="IPR014347">
    <property type="entry name" value="Tautomerase/MIF_sf"/>
</dbReference>
<dbReference type="Gene3D" id="3.30.429.10">
    <property type="entry name" value="Macrophage Migration Inhibitory Factor"/>
    <property type="match status" value="1"/>
</dbReference>
<keyword evidence="2" id="KW-1185">Reference proteome</keyword>
<dbReference type="EMBL" id="CP002665">
    <property type="protein sequence ID" value="AEI11891.1"/>
    <property type="molecule type" value="Genomic_DNA"/>
</dbReference>
<sequence>MTRTDGSSGGARVAQVKIYGRRSVWAPRRGALSDAVHAALVGAWGLPADKRFHRFLLLDDEDLVAPRSPDYLVIEVVCFTGRSPEAKRALLTAFFTDVAPAVGLAPDDLEIVILESPPEHWGIRGVAGDELALSYRVDV</sequence>
<name>F8A336_CELGA</name>
<proteinExistence type="predicted"/>
<accession>F8A336</accession>
<evidence type="ECO:0000313" key="1">
    <source>
        <dbReference type="EMBL" id="AEI11891.1"/>
    </source>
</evidence>
<reference evidence="2" key="1">
    <citation type="submission" date="2011-04" db="EMBL/GenBank/DDBJ databases">
        <title>Complete sequence of Cellvibrio gilvus ATCC 13127.</title>
        <authorList>
            <person name="Lucas S."/>
            <person name="Han J."/>
            <person name="Lapidus A."/>
            <person name="Cheng J.-F."/>
            <person name="Goodwin L."/>
            <person name="Pitluck S."/>
            <person name="Peters L."/>
            <person name="Munk A."/>
            <person name="Detter J.C."/>
            <person name="Han C."/>
            <person name="Tapia R."/>
            <person name="Land M."/>
            <person name="Hauser L."/>
            <person name="Kyrpides N."/>
            <person name="Ivanova N."/>
            <person name="Ovchinnikova G."/>
            <person name="Pagani I."/>
            <person name="Mead D."/>
            <person name="Brumm P."/>
            <person name="Woyke T."/>
        </authorList>
    </citation>
    <scope>NUCLEOTIDE SEQUENCE [LARGE SCALE GENOMIC DNA]</scope>
    <source>
        <strain evidence="2">ATCC 13127 / NRRL B-14078</strain>
    </source>
</reference>
<dbReference type="eggNOG" id="COG1942">
    <property type="taxonomic scope" value="Bacteria"/>
</dbReference>
<dbReference type="SUPFAM" id="SSF55331">
    <property type="entry name" value="Tautomerase/MIF"/>
    <property type="match status" value="1"/>
</dbReference>
<dbReference type="PANTHER" id="PTHR38460:SF1">
    <property type="entry name" value="TAUTOMERASE YOLI-RELATED"/>
    <property type="match status" value="1"/>
</dbReference>
<evidence type="ECO:0000313" key="2">
    <source>
        <dbReference type="Proteomes" id="UP000000485"/>
    </source>
</evidence>
<dbReference type="AlphaFoldDB" id="F8A336"/>
<dbReference type="HOGENOM" id="CLU_148073_0_1_11"/>
<dbReference type="Pfam" id="PF14552">
    <property type="entry name" value="Tautomerase_2"/>
    <property type="match status" value="1"/>
</dbReference>